<feature type="transmembrane region" description="Helical" evidence="5">
    <location>
        <begin position="208"/>
        <end position="227"/>
    </location>
</feature>
<reference evidence="7" key="1">
    <citation type="submission" date="2022-08" db="UniProtKB">
        <authorList>
            <consortium name="EnsemblMetazoa"/>
        </authorList>
    </citation>
    <scope>IDENTIFICATION</scope>
    <source>
        <strain evidence="7">05x7-T-G4-1.051#20</strain>
    </source>
</reference>
<dbReference type="GO" id="GO:0005634">
    <property type="term" value="C:nucleus"/>
    <property type="evidence" value="ECO:0007669"/>
    <property type="project" value="TreeGrafter"/>
</dbReference>
<evidence type="ECO:0000256" key="2">
    <source>
        <dbReference type="ARBA" id="ARBA00022670"/>
    </source>
</evidence>
<dbReference type="GO" id="GO:0016926">
    <property type="term" value="P:protein desumoylation"/>
    <property type="evidence" value="ECO:0007669"/>
    <property type="project" value="TreeGrafter"/>
</dbReference>
<dbReference type="PANTHER" id="PTHR12606">
    <property type="entry name" value="SENTRIN/SUMO-SPECIFIC PROTEASE"/>
    <property type="match status" value="1"/>
</dbReference>
<protein>
    <recommendedName>
        <fullName evidence="6">Ubiquitin-like protease family profile domain-containing protein</fullName>
    </recommendedName>
</protein>
<dbReference type="Pfam" id="PF05050">
    <property type="entry name" value="Methyltransf_21"/>
    <property type="match status" value="1"/>
</dbReference>
<keyword evidence="4" id="KW-0788">Thiol protease</keyword>
<keyword evidence="5" id="KW-1133">Transmembrane helix</keyword>
<dbReference type="InterPro" id="IPR011011">
    <property type="entry name" value="Znf_FYVE_PHD"/>
</dbReference>
<dbReference type="Proteomes" id="UP000005408">
    <property type="component" value="Unassembled WGS sequence"/>
</dbReference>
<dbReference type="GO" id="GO:0006508">
    <property type="term" value="P:proteolysis"/>
    <property type="evidence" value="ECO:0007669"/>
    <property type="project" value="UniProtKB-KW"/>
</dbReference>
<dbReference type="InterPro" id="IPR029063">
    <property type="entry name" value="SAM-dependent_MTases_sf"/>
</dbReference>
<accession>A0A8W8NZP7</accession>
<dbReference type="SUPFAM" id="SSF57903">
    <property type="entry name" value="FYVE/PHD zinc finger"/>
    <property type="match status" value="1"/>
</dbReference>
<dbReference type="InterPro" id="IPR006342">
    <property type="entry name" value="FkbM_mtfrase"/>
</dbReference>
<dbReference type="Gene3D" id="3.40.395.10">
    <property type="entry name" value="Adenoviral Proteinase, Chain A"/>
    <property type="match status" value="1"/>
</dbReference>
<dbReference type="GO" id="GO:0016929">
    <property type="term" value="F:deSUMOylase activity"/>
    <property type="evidence" value="ECO:0007669"/>
    <property type="project" value="TreeGrafter"/>
</dbReference>
<dbReference type="InterPro" id="IPR038765">
    <property type="entry name" value="Papain-like_cys_pep_sf"/>
</dbReference>
<dbReference type="EnsemblMetazoa" id="G7790.4">
    <property type="protein sequence ID" value="G7790.4:cds"/>
    <property type="gene ID" value="G7790"/>
</dbReference>
<keyword evidence="2" id="KW-0645">Protease</keyword>
<comment type="similarity">
    <text evidence="1">Belongs to the peptidase C48 family.</text>
</comment>
<evidence type="ECO:0000256" key="5">
    <source>
        <dbReference type="SAM" id="Phobius"/>
    </source>
</evidence>
<dbReference type="PANTHER" id="PTHR12606:SF141">
    <property type="entry name" value="GH15225P-RELATED"/>
    <property type="match status" value="1"/>
</dbReference>
<evidence type="ECO:0000256" key="3">
    <source>
        <dbReference type="ARBA" id="ARBA00022801"/>
    </source>
</evidence>
<feature type="domain" description="Ubiquitin-like protease family profile" evidence="6">
    <location>
        <begin position="1"/>
        <end position="109"/>
    </location>
</feature>
<evidence type="ECO:0000313" key="7">
    <source>
        <dbReference type="EnsemblMetazoa" id="G7790.4:cds"/>
    </source>
</evidence>
<dbReference type="SUPFAM" id="SSF53335">
    <property type="entry name" value="S-adenosyl-L-methionine-dependent methyltransferases"/>
    <property type="match status" value="1"/>
</dbReference>
<dbReference type="InterPro" id="IPR003653">
    <property type="entry name" value="Peptidase_C48_C"/>
</dbReference>
<name>A0A8W8NZP7_MAGGI</name>
<keyword evidence="3" id="KW-0378">Hydrolase</keyword>
<keyword evidence="5" id="KW-0472">Membrane</keyword>
<dbReference type="PROSITE" id="PS50600">
    <property type="entry name" value="ULP_PROTEASE"/>
    <property type="match status" value="1"/>
</dbReference>
<keyword evidence="8" id="KW-1185">Reference proteome</keyword>
<dbReference type="Pfam" id="PF02902">
    <property type="entry name" value="Peptidase_C48"/>
    <property type="match status" value="1"/>
</dbReference>
<dbReference type="NCBIfam" id="TIGR01444">
    <property type="entry name" value="fkbM_fam"/>
    <property type="match status" value="1"/>
</dbReference>
<dbReference type="SUPFAM" id="SSF54001">
    <property type="entry name" value="Cysteine proteinases"/>
    <property type="match status" value="1"/>
</dbReference>
<proteinExistence type="inferred from homology"/>
<dbReference type="Gene3D" id="3.30.40.10">
    <property type="entry name" value="Zinc/RING finger domain, C3HC4 (zinc finger)"/>
    <property type="match status" value="1"/>
</dbReference>
<evidence type="ECO:0000259" key="6">
    <source>
        <dbReference type="PROSITE" id="PS50600"/>
    </source>
</evidence>
<organism evidence="7 8">
    <name type="scientific">Magallana gigas</name>
    <name type="common">Pacific oyster</name>
    <name type="synonym">Crassostrea gigas</name>
    <dbReference type="NCBI Taxonomy" id="29159"/>
    <lineage>
        <taxon>Eukaryota</taxon>
        <taxon>Metazoa</taxon>
        <taxon>Spiralia</taxon>
        <taxon>Lophotrochozoa</taxon>
        <taxon>Mollusca</taxon>
        <taxon>Bivalvia</taxon>
        <taxon>Autobranchia</taxon>
        <taxon>Pteriomorphia</taxon>
        <taxon>Ostreida</taxon>
        <taxon>Ostreoidea</taxon>
        <taxon>Ostreidae</taxon>
        <taxon>Magallana</taxon>
    </lineage>
</organism>
<evidence type="ECO:0000313" key="8">
    <source>
        <dbReference type="Proteomes" id="UP000005408"/>
    </source>
</evidence>
<evidence type="ECO:0000256" key="1">
    <source>
        <dbReference type="ARBA" id="ARBA00005234"/>
    </source>
</evidence>
<keyword evidence="5" id="KW-0812">Transmembrane</keyword>
<evidence type="ECO:0000256" key="4">
    <source>
        <dbReference type="ARBA" id="ARBA00022807"/>
    </source>
</evidence>
<dbReference type="AlphaFoldDB" id="A0A8W8NZP7"/>
<sequence>MEKWTRRDYLSWLYPKVKFSSYAFILTPICSNHHWILLVASVSKKTVLVLDPLGHQHPDIEHKWRKYMYTRERYIPEGLEKWSSDHQAVSRQREDNSCGVFVLMYAEAIICNVDMQIMRQYHVARYRRYIKQRLMDGTKEEDDICQIPFCRKPKSGIWTQCQDCSIWVHLQCSNNNRRKVSKEDHICLLCVPQTTKSMMQISTKWKQVIVAFVIVSIIIGLLSSYRLQTDVSVMREPKQRESRKTSSLENITCRLGPIVVRPENITLKMPPELEEVVPLWPNTRADKCIGNIKAKPMRKLSSNKYHNLYKCVERNKVMRAMRDNSLKTLDRSITHAYFKDLKKKQGVTIIEIGGYLGVLLPKLVETTGTKQYVALEPVPRFYQQLSKRIEDLSLQSRVTTYNFGLAKSKKELQISLRKDATSLLKDDKREGVHTETIKIFNVVDFFVQIGLGCNSLNLLTINCEGCEFDVIEILASTSLIDNIDFVQFQPHLIVFDDDQKYICMYCHIRELLARTHEIAYEYPHIWETWKRKGLL</sequence>
<dbReference type="InterPro" id="IPR013083">
    <property type="entry name" value="Znf_RING/FYVE/PHD"/>
</dbReference>
<dbReference type="Gene3D" id="3.40.50.150">
    <property type="entry name" value="Vaccinia Virus protein VP39"/>
    <property type="match status" value="1"/>
</dbReference>